<gene>
    <name evidence="2" type="ORF">OBBRIDRAFT_58816</name>
</gene>
<evidence type="ECO:0000313" key="2">
    <source>
        <dbReference type="EMBL" id="OCH88908.1"/>
    </source>
</evidence>
<sequence>MMYSSALSTLIAIAILASHRVSGSPVIYSDVTIVVDADSFRPSINGPKLSSSLLPSPLVEMHNAPPILKIINGPAGATGACTDPQVQWIKPALTNARGLAGAAVDVIGGNKALGSPGLGT</sequence>
<keyword evidence="3" id="KW-1185">Reference proteome</keyword>
<proteinExistence type="predicted"/>
<evidence type="ECO:0000256" key="1">
    <source>
        <dbReference type="SAM" id="SignalP"/>
    </source>
</evidence>
<reference evidence="2 3" key="1">
    <citation type="submission" date="2016-07" db="EMBL/GenBank/DDBJ databases">
        <title>Draft genome of the white-rot fungus Obba rivulosa 3A-2.</title>
        <authorList>
            <consortium name="DOE Joint Genome Institute"/>
            <person name="Miettinen O."/>
            <person name="Riley R."/>
            <person name="Acob R."/>
            <person name="Barry K."/>
            <person name="Cullen D."/>
            <person name="De Vries R."/>
            <person name="Hainaut M."/>
            <person name="Hatakka A."/>
            <person name="Henrissat B."/>
            <person name="Hilden K."/>
            <person name="Kuo R."/>
            <person name="Labutti K."/>
            <person name="Lipzen A."/>
            <person name="Makela M.R."/>
            <person name="Sandor L."/>
            <person name="Spatafora J.W."/>
            <person name="Grigoriev I.V."/>
            <person name="Hibbett D.S."/>
        </authorList>
    </citation>
    <scope>NUCLEOTIDE SEQUENCE [LARGE SCALE GENOMIC DNA]</scope>
    <source>
        <strain evidence="2 3">3A-2</strain>
    </source>
</reference>
<keyword evidence="1" id="KW-0732">Signal</keyword>
<dbReference type="AlphaFoldDB" id="A0A8E2AQ74"/>
<protein>
    <submittedName>
        <fullName evidence="2">Uncharacterized protein</fullName>
    </submittedName>
</protein>
<feature type="chain" id="PRO_5034165341" evidence="1">
    <location>
        <begin position="24"/>
        <end position="120"/>
    </location>
</feature>
<organism evidence="2 3">
    <name type="scientific">Obba rivulosa</name>
    <dbReference type="NCBI Taxonomy" id="1052685"/>
    <lineage>
        <taxon>Eukaryota</taxon>
        <taxon>Fungi</taxon>
        <taxon>Dikarya</taxon>
        <taxon>Basidiomycota</taxon>
        <taxon>Agaricomycotina</taxon>
        <taxon>Agaricomycetes</taxon>
        <taxon>Polyporales</taxon>
        <taxon>Gelatoporiaceae</taxon>
        <taxon>Obba</taxon>
    </lineage>
</organism>
<dbReference type="Proteomes" id="UP000250043">
    <property type="component" value="Unassembled WGS sequence"/>
</dbReference>
<dbReference type="EMBL" id="KV722440">
    <property type="protein sequence ID" value="OCH88908.1"/>
    <property type="molecule type" value="Genomic_DNA"/>
</dbReference>
<feature type="signal peptide" evidence="1">
    <location>
        <begin position="1"/>
        <end position="23"/>
    </location>
</feature>
<name>A0A8E2AQ74_9APHY</name>
<evidence type="ECO:0000313" key="3">
    <source>
        <dbReference type="Proteomes" id="UP000250043"/>
    </source>
</evidence>
<accession>A0A8E2AQ74</accession>